<reference evidence="8 9" key="1">
    <citation type="submission" date="2017-09" db="EMBL/GenBank/DDBJ databases">
        <authorList>
            <person name="Ehlers B."/>
            <person name="Leendertz F.H."/>
        </authorList>
    </citation>
    <scope>NUCLEOTIDE SEQUENCE [LARGE SCALE GENOMIC DNA]</scope>
    <source>
        <strain evidence="8 9">CGMCC 1.05381</strain>
    </source>
</reference>
<dbReference type="AlphaFoldDB" id="A0A2C9A3J5"/>
<dbReference type="PROSITE" id="PS52018">
    <property type="entry name" value="DART"/>
    <property type="match status" value="1"/>
</dbReference>
<dbReference type="InterPro" id="IPR029494">
    <property type="entry name" value="DarT"/>
</dbReference>
<feature type="binding site" evidence="6">
    <location>
        <begin position="56"/>
        <end position="58"/>
    </location>
    <ligand>
        <name>NAD(+)</name>
        <dbReference type="ChEBI" id="CHEBI:57540"/>
    </ligand>
</feature>
<evidence type="ECO:0000256" key="1">
    <source>
        <dbReference type="ARBA" id="ARBA00022649"/>
    </source>
</evidence>
<keyword evidence="4 6" id="KW-0548">Nucleotidyltransferase</keyword>
<comment type="catalytic activity">
    <reaction evidence="6">
        <text>a thymidine in DNA + NAD(+) = an N-(ADP-alpha-D-ribosyl)-thymidine in DNA + nicotinamide + H(+)</text>
        <dbReference type="Rhea" id="RHEA:71651"/>
        <dbReference type="Rhea" id="RHEA-COMP:13556"/>
        <dbReference type="Rhea" id="RHEA-COMP:18051"/>
        <dbReference type="ChEBI" id="CHEBI:15378"/>
        <dbReference type="ChEBI" id="CHEBI:17154"/>
        <dbReference type="ChEBI" id="CHEBI:57540"/>
        <dbReference type="ChEBI" id="CHEBI:137386"/>
        <dbReference type="ChEBI" id="CHEBI:191199"/>
    </reaction>
</comment>
<protein>
    <recommendedName>
        <fullName evidence="7">DarT domain-containing protein</fullName>
    </recommendedName>
</protein>
<feature type="binding site" evidence="6">
    <location>
        <position position="73"/>
    </location>
    <ligand>
        <name>NAD(+)</name>
        <dbReference type="ChEBI" id="CHEBI:57540"/>
    </ligand>
</feature>
<keyword evidence="5 6" id="KW-0238">DNA-binding</keyword>
<evidence type="ECO:0000259" key="7">
    <source>
        <dbReference type="PROSITE" id="PS52018"/>
    </source>
</evidence>
<evidence type="ECO:0000256" key="4">
    <source>
        <dbReference type="ARBA" id="ARBA00022695"/>
    </source>
</evidence>
<gene>
    <name evidence="8" type="ORF">SAMN06296378_2890</name>
</gene>
<dbReference type="GO" id="GO:0016757">
    <property type="term" value="F:glycosyltransferase activity"/>
    <property type="evidence" value="ECO:0007669"/>
    <property type="project" value="UniProtKB-UniRule"/>
</dbReference>
<proteinExistence type="inferred from homology"/>
<feature type="active site" evidence="6">
    <location>
        <position position="194"/>
    </location>
</feature>
<feature type="active site" description="Proton acceptor" evidence="6">
    <location>
        <position position="91"/>
    </location>
</feature>
<organism evidence="8 9">
    <name type="scientific">Salinibacterium xinjiangense</name>
    <dbReference type="NCBI Taxonomy" id="386302"/>
    <lineage>
        <taxon>Bacteria</taxon>
        <taxon>Bacillati</taxon>
        <taxon>Actinomycetota</taxon>
        <taxon>Actinomycetes</taxon>
        <taxon>Micrococcales</taxon>
        <taxon>Microbacteriaceae</taxon>
        <taxon>Salinibacterium</taxon>
    </lineage>
</organism>
<dbReference type="EMBL" id="OCST01000006">
    <property type="protein sequence ID" value="SOE73926.1"/>
    <property type="molecule type" value="Genomic_DNA"/>
</dbReference>
<dbReference type="RefSeq" id="WP_097061934.1">
    <property type="nucleotide sequence ID" value="NZ_BMLC01000001.1"/>
</dbReference>
<dbReference type="GO" id="GO:0016779">
    <property type="term" value="F:nucleotidyltransferase activity"/>
    <property type="evidence" value="ECO:0007669"/>
    <property type="project" value="UniProtKB-UniRule"/>
</dbReference>
<evidence type="ECO:0000313" key="9">
    <source>
        <dbReference type="Proteomes" id="UP000219440"/>
    </source>
</evidence>
<evidence type="ECO:0000256" key="3">
    <source>
        <dbReference type="ARBA" id="ARBA00022679"/>
    </source>
</evidence>
<keyword evidence="2 6" id="KW-0328">Glycosyltransferase</keyword>
<dbReference type="Proteomes" id="UP000219440">
    <property type="component" value="Unassembled WGS sequence"/>
</dbReference>
<comment type="similarity">
    <text evidence="6">Belongs to the DarT ADP-ribosyltransferase family.</text>
</comment>
<sequence>MPDCIHGLEIPLCDSCFPKAVPEKPKVVRASSRTPRFAAVSTSKKSINTGAQRVYHVTHINNLEGILATGALLANAAPTVDLSTELTRELRSTARVCSDGRMVSEYIPFYLTPSATLWEQLREGAGDETRWSPAARAATTSDFVFLVSTVEALGEESVIADGDAAHSLTRFATGDSLTRMLERLHDSDDVQEAEALALAPFPIESVQLVGVSNDRMRDRVRKLTSVKVVVHPPWFVSAE</sequence>
<dbReference type="OrthoDB" id="9813972at2"/>
<feature type="binding site" evidence="6">
    <location>
        <position position="65"/>
    </location>
    <ligand>
        <name>NAD(+)</name>
        <dbReference type="ChEBI" id="CHEBI:57540"/>
    </ligand>
</feature>
<evidence type="ECO:0000256" key="2">
    <source>
        <dbReference type="ARBA" id="ARBA00022676"/>
    </source>
</evidence>
<evidence type="ECO:0000256" key="6">
    <source>
        <dbReference type="PROSITE-ProRule" id="PRU01362"/>
    </source>
</evidence>
<keyword evidence="3 6" id="KW-0808">Transferase</keyword>
<keyword evidence="9" id="KW-1185">Reference proteome</keyword>
<keyword evidence="1 6" id="KW-1277">Toxin-antitoxin system</keyword>
<dbReference type="Pfam" id="PF14487">
    <property type="entry name" value="DarT"/>
    <property type="match status" value="1"/>
</dbReference>
<accession>A0A2C9A3J5</accession>
<name>A0A2C9A3J5_9MICO</name>
<evidence type="ECO:0000313" key="8">
    <source>
        <dbReference type="EMBL" id="SOE73926.1"/>
    </source>
</evidence>
<feature type="binding site" evidence="6">
    <location>
        <position position="91"/>
    </location>
    <ligand>
        <name>NAD(+)</name>
        <dbReference type="ChEBI" id="CHEBI:57540"/>
    </ligand>
</feature>
<feature type="domain" description="DarT" evidence="7">
    <location>
        <begin position="52"/>
        <end position="239"/>
    </location>
</feature>
<evidence type="ECO:0000256" key="5">
    <source>
        <dbReference type="ARBA" id="ARBA00023125"/>
    </source>
</evidence>
<dbReference type="GO" id="GO:0003677">
    <property type="term" value="F:DNA binding"/>
    <property type="evidence" value="ECO:0007669"/>
    <property type="project" value="UniProtKB-UniRule"/>
</dbReference>